<sequence>MVIRLVRRWLAAEWPMPVDRVFARLVLGRHALRGCGWCGPDGCPLWWWATEMHRREHAVRVLLGGTLPAEVTAGDVRAALDRLR</sequence>
<dbReference type="Proteomes" id="UP000646749">
    <property type="component" value="Unassembled WGS sequence"/>
</dbReference>
<keyword evidence="2" id="KW-1185">Reference proteome</keyword>
<evidence type="ECO:0000313" key="2">
    <source>
        <dbReference type="Proteomes" id="UP000646749"/>
    </source>
</evidence>
<dbReference type="EMBL" id="BONW01000009">
    <property type="protein sequence ID" value="GIG87215.1"/>
    <property type="molecule type" value="Genomic_DNA"/>
</dbReference>
<dbReference type="RefSeq" id="WP_203865806.1">
    <property type="nucleotide sequence ID" value="NZ_BONW01000009.1"/>
</dbReference>
<protein>
    <submittedName>
        <fullName evidence="1">Uncharacterized protein</fullName>
    </submittedName>
</protein>
<organism evidence="1 2">
    <name type="scientific">Plantactinospora endophytica</name>
    <dbReference type="NCBI Taxonomy" id="673535"/>
    <lineage>
        <taxon>Bacteria</taxon>
        <taxon>Bacillati</taxon>
        <taxon>Actinomycetota</taxon>
        <taxon>Actinomycetes</taxon>
        <taxon>Micromonosporales</taxon>
        <taxon>Micromonosporaceae</taxon>
        <taxon>Plantactinospora</taxon>
    </lineage>
</organism>
<accession>A0ABQ4DXQ6</accession>
<comment type="caution">
    <text evidence="1">The sequence shown here is derived from an EMBL/GenBank/DDBJ whole genome shotgun (WGS) entry which is preliminary data.</text>
</comment>
<reference evidence="1 2" key="1">
    <citation type="submission" date="2021-01" db="EMBL/GenBank/DDBJ databases">
        <title>Whole genome shotgun sequence of Plantactinospora endophytica NBRC 110450.</title>
        <authorList>
            <person name="Komaki H."/>
            <person name="Tamura T."/>
        </authorList>
    </citation>
    <scope>NUCLEOTIDE SEQUENCE [LARGE SCALE GENOMIC DNA]</scope>
    <source>
        <strain evidence="1 2">NBRC 110450</strain>
    </source>
</reference>
<proteinExistence type="predicted"/>
<name>A0ABQ4DXQ6_9ACTN</name>
<gene>
    <name evidence="1" type="ORF">Pen02_21510</name>
</gene>
<evidence type="ECO:0000313" key="1">
    <source>
        <dbReference type="EMBL" id="GIG87215.1"/>
    </source>
</evidence>